<dbReference type="Proteomes" id="UP000249293">
    <property type="component" value="Chromosome 1"/>
</dbReference>
<dbReference type="STRING" id="4909.A0A1Z8JSF5"/>
<comment type="subcellular location">
    <subcellularLocation>
        <location evidence="1">Nucleus</location>
    </subcellularLocation>
</comment>
<accession>A0A1Z8JSF5</accession>
<reference evidence="6 9" key="2">
    <citation type="submission" date="2018-06" db="EMBL/GenBank/DDBJ databases">
        <title>Population genomics shows no distinction between pathogenic Candida krusei and environmental Pichia kudriavzevii: One species, four names.</title>
        <authorList>
            <person name="Douglass A.P."/>
            <person name="Offei B."/>
            <person name="Braun-Galleani S."/>
            <person name="Coughlan A.Y."/>
            <person name="Martos A."/>
            <person name="Ortiz-Merino R.A."/>
            <person name="Byrne K.P."/>
            <person name="Wolfe K.H."/>
        </authorList>
    </citation>
    <scope>NUCLEOTIDE SEQUENCE [LARGE SCALE GENOMIC DNA]</scope>
    <source>
        <strain evidence="6 9">CBS573</strain>
    </source>
</reference>
<proteinExistence type="predicted"/>
<keyword evidence="9" id="KW-1185">Reference proteome</keyword>
<evidence type="ECO:0000256" key="1">
    <source>
        <dbReference type="ARBA" id="ARBA00004123"/>
    </source>
</evidence>
<name>A0A1Z8JSF5_PICKU</name>
<evidence type="ECO:0000313" key="9">
    <source>
        <dbReference type="Proteomes" id="UP000249293"/>
    </source>
</evidence>
<dbReference type="KEGG" id="pkz:C5L36_0A06100"/>
<dbReference type="EMBL" id="NHMM01000002">
    <property type="protein sequence ID" value="OUT23491.1"/>
    <property type="molecule type" value="Genomic_DNA"/>
</dbReference>
<feature type="region of interest" description="Disordered" evidence="5">
    <location>
        <begin position="145"/>
        <end position="183"/>
    </location>
</feature>
<dbReference type="GO" id="GO:0005634">
    <property type="term" value="C:nucleus"/>
    <property type="evidence" value="ECO:0007669"/>
    <property type="project" value="UniProtKB-SubCell"/>
</dbReference>
<feature type="compositionally biased region" description="Low complexity" evidence="5">
    <location>
        <begin position="159"/>
        <end position="174"/>
    </location>
</feature>
<dbReference type="GeneID" id="40381725"/>
<evidence type="ECO:0000313" key="6">
    <source>
        <dbReference type="EMBL" id="AWU74015.1"/>
    </source>
</evidence>
<evidence type="ECO:0000256" key="5">
    <source>
        <dbReference type="SAM" id="MobiDB-lite"/>
    </source>
</evidence>
<evidence type="ECO:0000256" key="3">
    <source>
        <dbReference type="ARBA" id="ARBA00023242"/>
    </source>
</evidence>
<dbReference type="EMBL" id="CP028773">
    <property type="protein sequence ID" value="AWU74015.1"/>
    <property type="molecule type" value="Genomic_DNA"/>
</dbReference>
<reference evidence="7 8" key="1">
    <citation type="submission" date="2017-05" db="EMBL/GenBank/DDBJ databases">
        <title>The Genome Sequence of Candida krusei Ckrusei653.</title>
        <authorList>
            <person name="Cuomo C."/>
            <person name="Forche A."/>
            <person name="Young S."/>
            <person name="Abouelleil A."/>
            <person name="Cao P."/>
            <person name="Chapman S."/>
            <person name="Cusick C."/>
            <person name="Shea T."/>
            <person name="Nusbaum C."/>
            <person name="Birren B."/>
        </authorList>
    </citation>
    <scope>NUCLEOTIDE SEQUENCE [LARGE SCALE GENOMIC DNA]</scope>
    <source>
        <strain evidence="7 8">Ckrusei653</strain>
    </source>
</reference>
<dbReference type="GO" id="GO:0000077">
    <property type="term" value="P:DNA damage checkpoint signaling"/>
    <property type="evidence" value="ECO:0007669"/>
    <property type="project" value="InterPro"/>
</dbReference>
<feature type="compositionally biased region" description="Polar residues" evidence="5">
    <location>
        <begin position="149"/>
        <end position="158"/>
    </location>
</feature>
<dbReference type="OrthoDB" id="4078000at2759"/>
<dbReference type="VEuPathDB" id="FungiDB:C5L36_0A06100"/>
<feature type="region of interest" description="Disordered" evidence="5">
    <location>
        <begin position="23"/>
        <end position="56"/>
    </location>
</feature>
<feature type="compositionally biased region" description="Polar residues" evidence="5">
    <location>
        <begin position="26"/>
        <end position="35"/>
    </location>
</feature>
<dbReference type="AlphaFoldDB" id="A0A1Z8JSF5"/>
<dbReference type="Proteomes" id="UP000195871">
    <property type="component" value="Unassembled WGS sequence"/>
</dbReference>
<dbReference type="InterPro" id="IPR018622">
    <property type="entry name" value="DNA_damage_chkpnt_Lcd1"/>
</dbReference>
<feature type="coiled-coil region" evidence="4">
    <location>
        <begin position="92"/>
        <end position="133"/>
    </location>
</feature>
<dbReference type="RefSeq" id="XP_029319492.1">
    <property type="nucleotide sequence ID" value="XM_029463632.1"/>
</dbReference>
<protein>
    <recommendedName>
        <fullName evidence="10">DNA damage checkpoint protein LCD1</fullName>
    </recommendedName>
</protein>
<evidence type="ECO:0000256" key="4">
    <source>
        <dbReference type="SAM" id="Coils"/>
    </source>
</evidence>
<sequence>MSDDSFGDDDDFDFDEVVRKAEETQRLLTQQNSRGVTREDATSETNGNMNNGRIQSSKLDNVVYQVKGENAVLRGQIAKLEKEQGEIQDSLRVKYEKMLKDKEEYIRSLTENLNKLKSEYEFAETENRNLMQQNIRSRKIRKIHHDTDSSTPNTSVIESTQNTSYTSNNSNLSTHDTRHDQCLPRDERSGLKVVIMNQAMFFQDEKTHFIESLTKYVVPGLKFSALQYLENITSTFDFDYEDFRIAKNAQSFKSAILKYLINFQDKNRIDHLLEKFILILLAFICETHVNKNSPPQLLPIPFLISLINFALDYRPKAIRDEILSKLTKHIFLMLEKYQGLFKPEFDYLTLPSSRKIHYNSMYDTESDEFIFNDFADKTMHTRILEVFTTVFLMDTLSTISKVASFHVSVFRNSKALSKFWSTIPQQFFINSLLSRKTPIHFIRNTITILSNSINDYDRFAFENIRKTSITNPKTATELTIKIMEQIMQFLTTITSDQIHFQVFGLNDMVGSNHHLKLLELVIIPNGESSSYPRTNSFDVYEENLRARPENLAKQEKQFLITKIEILNLFISFYSNLIMISLPLQTNVKLVKILCQLIGDEQEMIIKAPRSSNNSLRVEAIAQSVKILHHLILQESIVKINEIPNLALREMIIVLLKISSRNIKNYSIDFVKQVRESKYNGILFNGEIEQSELDRYGLWNSILSSDKLPGDEYKKLVENRIQIETDTYNGIEFNYPDETIDLARDIVGSAVTGDEADRLHDSINFVNYDDTANEDEDYQMDI</sequence>
<evidence type="ECO:0000256" key="2">
    <source>
        <dbReference type="ARBA" id="ARBA00022763"/>
    </source>
</evidence>
<feature type="compositionally biased region" description="Polar residues" evidence="5">
    <location>
        <begin position="43"/>
        <end position="56"/>
    </location>
</feature>
<dbReference type="Pfam" id="PF09798">
    <property type="entry name" value="LCD1"/>
    <property type="match status" value="1"/>
</dbReference>
<keyword evidence="3" id="KW-0539">Nucleus</keyword>
<keyword evidence="2" id="KW-0227">DNA damage</keyword>
<evidence type="ECO:0000313" key="8">
    <source>
        <dbReference type="Proteomes" id="UP000195871"/>
    </source>
</evidence>
<evidence type="ECO:0000313" key="7">
    <source>
        <dbReference type="EMBL" id="OUT23491.1"/>
    </source>
</evidence>
<keyword evidence="4" id="KW-0175">Coiled coil</keyword>
<gene>
    <name evidence="6" type="ORF">C5L36_0A06100</name>
    <name evidence="7" type="ORF">CAS74_001811</name>
</gene>
<organism evidence="7 8">
    <name type="scientific">Pichia kudriavzevii</name>
    <name type="common">Yeast</name>
    <name type="synonym">Issatchenkia orientalis</name>
    <dbReference type="NCBI Taxonomy" id="4909"/>
    <lineage>
        <taxon>Eukaryota</taxon>
        <taxon>Fungi</taxon>
        <taxon>Dikarya</taxon>
        <taxon>Ascomycota</taxon>
        <taxon>Saccharomycotina</taxon>
        <taxon>Pichiomycetes</taxon>
        <taxon>Pichiales</taxon>
        <taxon>Pichiaceae</taxon>
        <taxon>Pichia</taxon>
    </lineage>
</organism>
<evidence type="ECO:0008006" key="10">
    <source>
        <dbReference type="Google" id="ProtNLM"/>
    </source>
</evidence>